<feature type="domain" description="Tryptophan synthase beta chain-like PALP" evidence="4">
    <location>
        <begin position="29"/>
        <end position="297"/>
    </location>
</feature>
<protein>
    <submittedName>
        <fullName evidence="5">1-aminocyclopropane-1-carboxylate deaminase/D-cysteine desulfhydrase</fullName>
    </submittedName>
</protein>
<keyword evidence="3" id="KW-0663">Pyridoxal phosphate</keyword>
<comment type="similarity">
    <text evidence="2">Belongs to the ACC deaminase/D-cysteine desulfhydrase family.</text>
</comment>
<dbReference type="EMBL" id="JBHSAS010000006">
    <property type="protein sequence ID" value="MFC4027165.1"/>
    <property type="molecule type" value="Genomic_DNA"/>
</dbReference>
<organism evidence="5 6">
    <name type="scientific">Zunongwangia endophytica</name>
    <dbReference type="NCBI Taxonomy" id="1808945"/>
    <lineage>
        <taxon>Bacteria</taxon>
        <taxon>Pseudomonadati</taxon>
        <taxon>Bacteroidota</taxon>
        <taxon>Flavobacteriia</taxon>
        <taxon>Flavobacteriales</taxon>
        <taxon>Flavobacteriaceae</taxon>
        <taxon>Zunongwangia</taxon>
    </lineage>
</organism>
<dbReference type="PANTHER" id="PTHR43780:SF2">
    <property type="entry name" value="1-AMINOCYCLOPROPANE-1-CARBOXYLATE DEAMINASE-RELATED"/>
    <property type="match status" value="1"/>
</dbReference>
<sequence length="319" mass="36083">MNAERNFDLIFNKNEAVFSRNDFIKKFEKQNIEVWLKREDLLHAEVSGNKFRKLKYNVLKAKALQKSQILTFGGAFSNHIAATAAAGRIHNIPTIGVIRGEELKKDLQKTLKSNPTLKFASENGMQFHFISREDFRRKNDSDFVESLHHEFGDFYLIPEGGTNELAIRGCEEILSESDKEFDVICVASGTGGTASGLINASAENQKVLAFSALKGEFLKEEISHFSNKKNWTLVSDEHFGGYAKINEELVSFINDFKTEFGIQLDPIYTGKMMFGIFDLIEKNHFPENSRILAIHTGGLQGIAGMNRYLEKKKMSLIIE</sequence>
<comment type="cofactor">
    <cofactor evidence="1">
        <name>pyridoxal 5'-phosphate</name>
        <dbReference type="ChEBI" id="CHEBI:597326"/>
    </cofactor>
</comment>
<comment type="caution">
    <text evidence="5">The sequence shown here is derived from an EMBL/GenBank/DDBJ whole genome shotgun (WGS) entry which is preliminary data.</text>
</comment>
<name>A0ABV8H5I4_9FLAO</name>
<dbReference type="PANTHER" id="PTHR43780">
    <property type="entry name" value="1-AMINOCYCLOPROPANE-1-CARBOXYLATE DEAMINASE-RELATED"/>
    <property type="match status" value="1"/>
</dbReference>
<evidence type="ECO:0000256" key="1">
    <source>
        <dbReference type="ARBA" id="ARBA00001933"/>
    </source>
</evidence>
<dbReference type="Pfam" id="PF00291">
    <property type="entry name" value="PALP"/>
    <property type="match status" value="1"/>
</dbReference>
<reference evidence="6" key="1">
    <citation type="journal article" date="2019" name="Int. J. Syst. Evol. Microbiol.">
        <title>The Global Catalogue of Microorganisms (GCM) 10K type strain sequencing project: providing services to taxonomists for standard genome sequencing and annotation.</title>
        <authorList>
            <consortium name="The Broad Institute Genomics Platform"/>
            <consortium name="The Broad Institute Genome Sequencing Center for Infectious Disease"/>
            <person name="Wu L."/>
            <person name="Ma J."/>
        </authorList>
    </citation>
    <scope>NUCLEOTIDE SEQUENCE [LARGE SCALE GENOMIC DNA]</scope>
    <source>
        <strain evidence="6">CECT 9128</strain>
    </source>
</reference>
<evidence type="ECO:0000313" key="5">
    <source>
        <dbReference type="EMBL" id="MFC4027165.1"/>
    </source>
</evidence>
<gene>
    <name evidence="5" type="ORF">ACFOS1_07090</name>
</gene>
<evidence type="ECO:0000259" key="4">
    <source>
        <dbReference type="Pfam" id="PF00291"/>
    </source>
</evidence>
<dbReference type="PIRSF" id="PIRSF006278">
    <property type="entry name" value="ACCD_DCysDesulf"/>
    <property type="match status" value="1"/>
</dbReference>
<keyword evidence="6" id="KW-1185">Reference proteome</keyword>
<accession>A0ABV8H5I4</accession>
<proteinExistence type="inferred from homology"/>
<dbReference type="InterPro" id="IPR001926">
    <property type="entry name" value="TrpB-like_PALP"/>
</dbReference>
<dbReference type="Gene3D" id="3.40.50.1100">
    <property type="match status" value="2"/>
</dbReference>
<evidence type="ECO:0000256" key="2">
    <source>
        <dbReference type="ARBA" id="ARBA00008639"/>
    </source>
</evidence>
<dbReference type="RefSeq" id="WP_290234823.1">
    <property type="nucleotide sequence ID" value="NZ_JAUFPZ010000002.1"/>
</dbReference>
<dbReference type="InterPro" id="IPR027278">
    <property type="entry name" value="ACCD_DCysDesulf"/>
</dbReference>
<dbReference type="Proteomes" id="UP001595793">
    <property type="component" value="Unassembled WGS sequence"/>
</dbReference>
<evidence type="ECO:0000256" key="3">
    <source>
        <dbReference type="ARBA" id="ARBA00022898"/>
    </source>
</evidence>
<dbReference type="InterPro" id="IPR036052">
    <property type="entry name" value="TrpB-like_PALP_sf"/>
</dbReference>
<dbReference type="SUPFAM" id="SSF53686">
    <property type="entry name" value="Tryptophan synthase beta subunit-like PLP-dependent enzymes"/>
    <property type="match status" value="1"/>
</dbReference>
<evidence type="ECO:0000313" key="6">
    <source>
        <dbReference type="Proteomes" id="UP001595793"/>
    </source>
</evidence>